<organism evidence="2 3">
    <name type="scientific">Collichthys lucidus</name>
    <name type="common">Big head croaker</name>
    <name type="synonym">Sciaena lucida</name>
    <dbReference type="NCBI Taxonomy" id="240159"/>
    <lineage>
        <taxon>Eukaryota</taxon>
        <taxon>Metazoa</taxon>
        <taxon>Chordata</taxon>
        <taxon>Craniata</taxon>
        <taxon>Vertebrata</taxon>
        <taxon>Euteleostomi</taxon>
        <taxon>Actinopterygii</taxon>
        <taxon>Neopterygii</taxon>
        <taxon>Teleostei</taxon>
        <taxon>Neoteleostei</taxon>
        <taxon>Acanthomorphata</taxon>
        <taxon>Eupercaria</taxon>
        <taxon>Sciaenidae</taxon>
        <taxon>Collichthys</taxon>
    </lineage>
</organism>
<evidence type="ECO:0000256" key="1">
    <source>
        <dbReference type="SAM" id="MobiDB-lite"/>
    </source>
</evidence>
<feature type="compositionally biased region" description="Pro residues" evidence="1">
    <location>
        <begin position="75"/>
        <end position="85"/>
    </location>
</feature>
<dbReference type="EMBL" id="CM014087">
    <property type="protein sequence ID" value="TKS77274.1"/>
    <property type="molecule type" value="Genomic_DNA"/>
</dbReference>
<name>A0A4U5UQE9_COLLU</name>
<proteinExistence type="predicted"/>
<dbReference type="AlphaFoldDB" id="A0A4U5UQE9"/>
<keyword evidence="3" id="KW-1185">Reference proteome</keyword>
<gene>
    <name evidence="2" type="ORF">D9C73_011365</name>
</gene>
<accession>A0A4U5UQE9</accession>
<dbReference type="Proteomes" id="UP000298787">
    <property type="component" value="Chromosome 10"/>
</dbReference>
<evidence type="ECO:0000313" key="3">
    <source>
        <dbReference type="Proteomes" id="UP000298787"/>
    </source>
</evidence>
<protein>
    <submittedName>
        <fullName evidence="2">Uncharacterized protein</fullName>
    </submittedName>
</protein>
<feature type="compositionally biased region" description="Low complexity" evidence="1">
    <location>
        <begin position="65"/>
        <end position="74"/>
    </location>
</feature>
<feature type="region of interest" description="Disordered" evidence="1">
    <location>
        <begin position="50"/>
        <end position="90"/>
    </location>
</feature>
<reference evidence="2 3" key="1">
    <citation type="submission" date="2019-01" db="EMBL/GenBank/DDBJ databases">
        <title>Genome Assembly of Collichthys lucidus.</title>
        <authorList>
            <person name="Cai M."/>
            <person name="Xiao S."/>
        </authorList>
    </citation>
    <scope>NUCLEOTIDE SEQUENCE [LARGE SCALE GENOMIC DNA]</scope>
    <source>
        <strain evidence="2">JT15FE1705JMU</strain>
        <tissue evidence="2">Muscle</tissue>
    </source>
</reference>
<sequence>MTHSTALPKNGHLEAIQNQITGTVKDSVVYSRLTKLLAERGGYRFTCSNATGNAPAGNQVKRHTSPTPLSASSPSPSPPLPPPPAVSEQHQEVVVGLWDEVDGREINKHLDPVKAEDDEEQYSPRAQEHTRLQRLMGHEREMQNNLMSQLVAMHERISRENHLELTGQDTL</sequence>
<evidence type="ECO:0000313" key="2">
    <source>
        <dbReference type="EMBL" id="TKS77274.1"/>
    </source>
</evidence>